<protein>
    <submittedName>
        <fullName evidence="1">Extracellular solute-binding protein</fullName>
    </submittedName>
</protein>
<evidence type="ECO:0000313" key="2">
    <source>
        <dbReference type="Proteomes" id="UP000823960"/>
    </source>
</evidence>
<organism evidence="1 2">
    <name type="scientific">Candidatus Faeciplasma avium</name>
    <dbReference type="NCBI Taxonomy" id="2840798"/>
    <lineage>
        <taxon>Bacteria</taxon>
        <taxon>Bacillati</taxon>
        <taxon>Bacillota</taxon>
        <taxon>Clostridia</taxon>
        <taxon>Eubacteriales</taxon>
        <taxon>Oscillospiraceae</taxon>
        <taxon>Oscillospiraceae incertae sedis</taxon>
        <taxon>Candidatus Faeciplasma</taxon>
    </lineage>
</organism>
<dbReference type="Proteomes" id="UP000823960">
    <property type="component" value="Unassembled WGS sequence"/>
</dbReference>
<gene>
    <name evidence="1" type="ORF">IAD28_05210</name>
</gene>
<name>A0A9D1NQQ4_9FIRM</name>
<dbReference type="Gene3D" id="3.40.190.10">
    <property type="entry name" value="Periplasmic binding protein-like II"/>
    <property type="match status" value="1"/>
</dbReference>
<dbReference type="AlphaFoldDB" id="A0A9D1NQQ4"/>
<dbReference type="SUPFAM" id="SSF53850">
    <property type="entry name" value="Periplasmic binding protein-like II"/>
    <property type="match status" value="1"/>
</dbReference>
<reference evidence="1" key="2">
    <citation type="journal article" date="2021" name="PeerJ">
        <title>Extensive microbial diversity within the chicken gut microbiome revealed by metagenomics and culture.</title>
        <authorList>
            <person name="Gilroy R."/>
            <person name="Ravi A."/>
            <person name="Getino M."/>
            <person name="Pursley I."/>
            <person name="Horton D.L."/>
            <person name="Alikhan N.F."/>
            <person name="Baker D."/>
            <person name="Gharbi K."/>
            <person name="Hall N."/>
            <person name="Watson M."/>
            <person name="Adriaenssens E.M."/>
            <person name="Foster-Nyarko E."/>
            <person name="Jarju S."/>
            <person name="Secka A."/>
            <person name="Antonio M."/>
            <person name="Oren A."/>
            <person name="Chaudhuri R.R."/>
            <person name="La Ragione R."/>
            <person name="Hildebrand F."/>
            <person name="Pallen M.J."/>
        </authorList>
    </citation>
    <scope>NUCLEOTIDE SEQUENCE</scope>
    <source>
        <strain evidence="1">1370</strain>
    </source>
</reference>
<reference evidence="1" key="1">
    <citation type="submission" date="2020-10" db="EMBL/GenBank/DDBJ databases">
        <authorList>
            <person name="Gilroy R."/>
        </authorList>
    </citation>
    <scope>NUCLEOTIDE SEQUENCE</scope>
    <source>
        <strain evidence="1">1370</strain>
    </source>
</reference>
<evidence type="ECO:0000313" key="1">
    <source>
        <dbReference type="EMBL" id="HIV11070.1"/>
    </source>
</evidence>
<proteinExistence type="predicted"/>
<comment type="caution">
    <text evidence="1">The sequence shown here is derived from an EMBL/GenBank/DDBJ whole genome shotgun (WGS) entry which is preliminary data.</text>
</comment>
<dbReference type="EMBL" id="DVOL01000071">
    <property type="protein sequence ID" value="HIV11070.1"/>
    <property type="molecule type" value="Genomic_DNA"/>
</dbReference>
<feature type="non-terminal residue" evidence="1">
    <location>
        <position position="1"/>
    </location>
</feature>
<sequence>ICTDVSFGNVCAYNRRVIQEWGFDDPAELYFNDEWTWDTFYDMCVEFSDPDQDRYALDSWAYSEALMDSSGATVTYLDPELGKFVSNLDDPRLERAANLLYDLTKDECCYPKWQHGHKIRNDVNGGGIKEGLCLFWLSPSWAFTGPLDEMSAIWGDIEGGELMFVPVPRDNNGDGSYYIATAPVGYCIVNGAENPEGVGLYAACERFKVVDPTVISIDRRQLEETYKWSEEMLSMWDICYKLCNNSDIAILKYGEGYGSDLYSYVNSLENLAHRDINDTITWAQGKEQYGDSLQYYIDELNARIAEYIS</sequence>
<accession>A0A9D1NQQ4</accession>